<dbReference type="PROSITE" id="PS01344">
    <property type="entry name" value="FRATAXIN_1"/>
    <property type="match status" value="1"/>
</dbReference>
<comment type="similarity">
    <text evidence="1 4">Belongs to the frataxin family.</text>
</comment>
<evidence type="ECO:0000313" key="5">
    <source>
        <dbReference type="EMBL" id="MBQ0937439.1"/>
    </source>
</evidence>
<sequence length="114" mass="12637">MSDADYQRYAHATLSAVEKQCDAWLDQDVIDVDTHRSGGLLELAFPNGSKIILNTQPPLKELWLAARGGGFHFRWSEGQWVDTRDGQGLMHCLSHHASQQAGMPLRFAMDATAA</sequence>
<comment type="caution">
    <text evidence="5">The sequence shown here is derived from an EMBL/GenBank/DDBJ whole genome shotgun (WGS) entry which is preliminary data.</text>
</comment>
<dbReference type="HAMAP" id="MF_00142">
    <property type="entry name" value="CyaY"/>
    <property type="match status" value="1"/>
</dbReference>
<evidence type="ECO:0000256" key="2">
    <source>
        <dbReference type="ARBA" id="ARBA00022723"/>
    </source>
</evidence>
<keyword evidence="2 4" id="KW-0479">Metal-binding</keyword>
<dbReference type="EMBL" id="JAGQDG010000008">
    <property type="protein sequence ID" value="MBQ0937439.1"/>
    <property type="molecule type" value="Genomic_DNA"/>
</dbReference>
<dbReference type="PROSITE" id="PS50810">
    <property type="entry name" value="FRATAXIN_2"/>
    <property type="match status" value="1"/>
</dbReference>
<dbReference type="SMART" id="SM01219">
    <property type="entry name" value="Frataxin_Cyay"/>
    <property type="match status" value="1"/>
</dbReference>
<dbReference type="InterPro" id="IPR047584">
    <property type="entry name" value="CyaY"/>
</dbReference>
<dbReference type="Gene3D" id="3.30.920.10">
    <property type="entry name" value="Frataxin/CyaY"/>
    <property type="match status" value="1"/>
</dbReference>
<dbReference type="PANTHER" id="PTHR16821">
    <property type="entry name" value="FRATAXIN"/>
    <property type="match status" value="1"/>
</dbReference>
<keyword evidence="6" id="KW-1185">Reference proteome</keyword>
<dbReference type="PANTHER" id="PTHR16821:SF2">
    <property type="entry name" value="FRATAXIN, MITOCHONDRIAL"/>
    <property type="match status" value="1"/>
</dbReference>
<dbReference type="InterPro" id="IPR002908">
    <property type="entry name" value="Frataxin/CyaY"/>
</dbReference>
<evidence type="ECO:0000313" key="6">
    <source>
        <dbReference type="Proteomes" id="UP000672097"/>
    </source>
</evidence>
<reference evidence="5 6" key="1">
    <citation type="submission" date="2021-04" db="EMBL/GenBank/DDBJ databases">
        <title>The genome sequence of type strain Ideonella paludis KCTC 32238.</title>
        <authorList>
            <person name="Liu Y."/>
        </authorList>
    </citation>
    <scope>NUCLEOTIDE SEQUENCE [LARGE SCALE GENOMIC DNA]</scope>
    <source>
        <strain evidence="5 6">KCTC 32238</strain>
    </source>
</reference>
<dbReference type="InterPro" id="IPR020895">
    <property type="entry name" value="Frataxin_CS"/>
</dbReference>
<dbReference type="SUPFAM" id="SSF55387">
    <property type="entry name" value="Frataxin/Nqo15-like"/>
    <property type="match status" value="1"/>
</dbReference>
<name>A0ABS5E296_9BURK</name>
<accession>A0ABS5E296</accession>
<evidence type="ECO:0000256" key="3">
    <source>
        <dbReference type="ARBA" id="ARBA00023004"/>
    </source>
</evidence>
<protein>
    <recommendedName>
        <fullName evidence="4">Iron-sulfur cluster assembly protein CyaY</fullName>
    </recommendedName>
</protein>
<comment type="function">
    <text evidence="4">Involved in iron-sulfur (Fe-S) cluster assembly. May act as a regulator of Fe-S biogenesis.</text>
</comment>
<keyword evidence="3 4" id="KW-0408">Iron</keyword>
<evidence type="ECO:0000256" key="1">
    <source>
        <dbReference type="ARBA" id="ARBA00008183"/>
    </source>
</evidence>
<dbReference type="Pfam" id="PF01491">
    <property type="entry name" value="Frataxin_Cyay"/>
    <property type="match status" value="1"/>
</dbReference>
<dbReference type="InterPro" id="IPR036524">
    <property type="entry name" value="Frataxin/CyaY_sf"/>
</dbReference>
<dbReference type="Proteomes" id="UP000672097">
    <property type="component" value="Unassembled WGS sequence"/>
</dbReference>
<gene>
    <name evidence="4 5" type="primary">cyaY</name>
    <name evidence="5" type="ORF">KAK11_19090</name>
</gene>
<evidence type="ECO:0000256" key="4">
    <source>
        <dbReference type="HAMAP-Rule" id="MF_00142"/>
    </source>
</evidence>
<proteinExistence type="inferred from homology"/>
<organism evidence="5 6">
    <name type="scientific">Ideonella paludis</name>
    <dbReference type="NCBI Taxonomy" id="1233411"/>
    <lineage>
        <taxon>Bacteria</taxon>
        <taxon>Pseudomonadati</taxon>
        <taxon>Pseudomonadota</taxon>
        <taxon>Betaproteobacteria</taxon>
        <taxon>Burkholderiales</taxon>
        <taxon>Sphaerotilaceae</taxon>
        <taxon>Ideonella</taxon>
    </lineage>
</organism>
<dbReference type="NCBIfam" id="TIGR03421">
    <property type="entry name" value="FeS_CyaY"/>
    <property type="match status" value="1"/>
</dbReference>